<dbReference type="SUPFAM" id="SSF52047">
    <property type="entry name" value="RNI-like"/>
    <property type="match status" value="1"/>
</dbReference>
<protein>
    <recommendedName>
        <fullName evidence="3">F-box domain-containing protein</fullName>
    </recommendedName>
</protein>
<evidence type="ECO:0000313" key="1">
    <source>
        <dbReference type="EMBL" id="TFK31194.1"/>
    </source>
</evidence>
<name>A0A5C3LDR6_9AGAR</name>
<dbReference type="PANTHER" id="PTHR38926:SF5">
    <property type="entry name" value="F-BOX AND LEUCINE-RICH REPEAT PROTEIN 6"/>
    <property type="match status" value="1"/>
</dbReference>
<dbReference type="OrthoDB" id="2631350at2759"/>
<gene>
    <name evidence="1" type="ORF">BDQ12DRAFT_246870</name>
</gene>
<dbReference type="Gene3D" id="3.80.10.10">
    <property type="entry name" value="Ribonuclease Inhibitor"/>
    <property type="match status" value="1"/>
</dbReference>
<evidence type="ECO:0008006" key="3">
    <source>
        <dbReference type="Google" id="ProtNLM"/>
    </source>
</evidence>
<accession>A0A5C3LDR6</accession>
<reference evidence="1 2" key="1">
    <citation type="journal article" date="2019" name="Nat. Ecol. Evol.">
        <title>Megaphylogeny resolves global patterns of mushroom evolution.</title>
        <authorList>
            <person name="Varga T."/>
            <person name="Krizsan K."/>
            <person name="Foldi C."/>
            <person name="Dima B."/>
            <person name="Sanchez-Garcia M."/>
            <person name="Sanchez-Ramirez S."/>
            <person name="Szollosi G.J."/>
            <person name="Szarkandi J.G."/>
            <person name="Papp V."/>
            <person name="Albert L."/>
            <person name="Andreopoulos W."/>
            <person name="Angelini C."/>
            <person name="Antonin V."/>
            <person name="Barry K.W."/>
            <person name="Bougher N.L."/>
            <person name="Buchanan P."/>
            <person name="Buyck B."/>
            <person name="Bense V."/>
            <person name="Catcheside P."/>
            <person name="Chovatia M."/>
            <person name="Cooper J."/>
            <person name="Damon W."/>
            <person name="Desjardin D."/>
            <person name="Finy P."/>
            <person name="Geml J."/>
            <person name="Haridas S."/>
            <person name="Hughes K."/>
            <person name="Justo A."/>
            <person name="Karasinski D."/>
            <person name="Kautmanova I."/>
            <person name="Kiss B."/>
            <person name="Kocsube S."/>
            <person name="Kotiranta H."/>
            <person name="LaButti K.M."/>
            <person name="Lechner B.E."/>
            <person name="Liimatainen K."/>
            <person name="Lipzen A."/>
            <person name="Lukacs Z."/>
            <person name="Mihaltcheva S."/>
            <person name="Morgado L.N."/>
            <person name="Niskanen T."/>
            <person name="Noordeloos M.E."/>
            <person name="Ohm R.A."/>
            <person name="Ortiz-Santana B."/>
            <person name="Ovrebo C."/>
            <person name="Racz N."/>
            <person name="Riley R."/>
            <person name="Savchenko A."/>
            <person name="Shiryaev A."/>
            <person name="Soop K."/>
            <person name="Spirin V."/>
            <person name="Szebenyi C."/>
            <person name="Tomsovsky M."/>
            <person name="Tulloss R.E."/>
            <person name="Uehling J."/>
            <person name="Grigoriev I.V."/>
            <person name="Vagvolgyi C."/>
            <person name="Papp T."/>
            <person name="Martin F.M."/>
            <person name="Miettinen O."/>
            <person name="Hibbett D.S."/>
            <person name="Nagy L.G."/>
        </authorList>
    </citation>
    <scope>NUCLEOTIDE SEQUENCE [LARGE SCALE GENOMIC DNA]</scope>
    <source>
        <strain evidence="1 2">CBS 166.37</strain>
    </source>
</reference>
<keyword evidence="2" id="KW-1185">Reference proteome</keyword>
<dbReference type="PANTHER" id="PTHR38926">
    <property type="entry name" value="F-BOX DOMAIN CONTAINING PROTEIN, EXPRESSED"/>
    <property type="match status" value="1"/>
</dbReference>
<evidence type="ECO:0000313" key="2">
    <source>
        <dbReference type="Proteomes" id="UP000308652"/>
    </source>
</evidence>
<proteinExistence type="predicted"/>
<dbReference type="Proteomes" id="UP000308652">
    <property type="component" value="Unassembled WGS sequence"/>
</dbReference>
<dbReference type="AlphaFoldDB" id="A0A5C3LDR6"/>
<dbReference type="EMBL" id="ML213835">
    <property type="protein sequence ID" value="TFK31194.1"/>
    <property type="molecule type" value="Genomic_DNA"/>
</dbReference>
<organism evidence="1 2">
    <name type="scientific">Crucibulum laeve</name>
    <dbReference type="NCBI Taxonomy" id="68775"/>
    <lineage>
        <taxon>Eukaryota</taxon>
        <taxon>Fungi</taxon>
        <taxon>Dikarya</taxon>
        <taxon>Basidiomycota</taxon>
        <taxon>Agaricomycotina</taxon>
        <taxon>Agaricomycetes</taxon>
        <taxon>Agaricomycetidae</taxon>
        <taxon>Agaricales</taxon>
        <taxon>Agaricineae</taxon>
        <taxon>Nidulariaceae</taxon>
        <taxon>Crucibulum</taxon>
    </lineage>
</organism>
<dbReference type="InterPro" id="IPR032675">
    <property type="entry name" value="LRR_dom_sf"/>
</dbReference>
<sequence length="509" mass="57730">MTSQSQVLQLQEALELIFEHLGPFSNTDSANRTLSRQYLLWAVQTCRTWSEPALNVLWRELDSLYPLLLLIPSLKLVKGTYVLDGPIEDNDILRFDSYACRVRYLSFRLPVDVNPVAPHVYLVLQKLHRSAPLLPGLLKVHFPNVDRKFVDVSGAFLFLETTTVTCIELDNVGIDFEEFTRPFLAASARYIPNLKRLILRGQCSAEVLSYVTKCKKLQYLDLHPGIYISGDIFEDLGKLPLLTELKLDIGSGQPPTTHSHRYRNTAPSVLFQELRNLRIIGSPVSIARFLAHYFVPKDLRTLQLEFTVDPFNGDWMDSWRHCFDLISSMASLRSLVVMESAASHVLSCALIAPLSKLKNLEHLELSVTSLLATDNEIRDFVASLANLRVLFLPIQSVEASLSFTSLQHISTSCPKLEQLQLSLMADCDAPPVPDVINDHPLKDLTVAGPKSSWSIRQHVQISRFLDALFPELEVVEGSDPSNFDQWEEIEYMVQTHQDVRRTALRLYEM</sequence>
<dbReference type="STRING" id="68775.A0A5C3LDR6"/>